<dbReference type="InterPro" id="IPR003661">
    <property type="entry name" value="HisK_dim/P_dom"/>
</dbReference>
<dbReference type="InterPro" id="IPR011006">
    <property type="entry name" value="CheY-like_superfamily"/>
</dbReference>
<dbReference type="InterPro" id="IPR005467">
    <property type="entry name" value="His_kinase_dom"/>
</dbReference>
<dbReference type="PROSITE" id="PS50109">
    <property type="entry name" value="HIS_KIN"/>
    <property type="match status" value="1"/>
</dbReference>
<keyword evidence="4" id="KW-0808">Transferase</keyword>
<feature type="domain" description="Response regulatory" evidence="9">
    <location>
        <begin position="509"/>
        <end position="626"/>
    </location>
</feature>
<dbReference type="GO" id="GO:0005886">
    <property type="term" value="C:plasma membrane"/>
    <property type="evidence" value="ECO:0007669"/>
    <property type="project" value="UniProtKB-ARBA"/>
</dbReference>
<evidence type="ECO:0000313" key="11">
    <source>
        <dbReference type="Proteomes" id="UP000095392"/>
    </source>
</evidence>
<evidence type="ECO:0000256" key="5">
    <source>
        <dbReference type="ARBA" id="ARBA00022777"/>
    </source>
</evidence>
<evidence type="ECO:0000259" key="9">
    <source>
        <dbReference type="PROSITE" id="PS50110"/>
    </source>
</evidence>
<gene>
    <name evidence="10" type="ORF">BFV95_4417</name>
</gene>
<feature type="modified residue" description="4-aspartylphosphate" evidence="6">
    <location>
        <position position="558"/>
    </location>
</feature>
<reference evidence="10 11" key="1">
    <citation type="submission" date="2016-09" db="EMBL/GenBank/DDBJ databases">
        <title>Draft Genome Sequence of four Alteromonas macleodii strains isolated from copper coupons and grown long-term at elevated copper levels.</title>
        <authorList>
            <person name="Cusick K."/>
            <person name="Dale J."/>
            <person name="Little B."/>
            <person name="Biffinger J."/>
        </authorList>
    </citation>
    <scope>NUCLEOTIDE SEQUENCE [LARGE SCALE GENOMIC DNA]</scope>
    <source>
        <strain evidence="10 11">KCP01</strain>
    </source>
</reference>
<dbReference type="EC" id="2.7.13.3" evidence="2"/>
<feature type="transmembrane region" description="Helical" evidence="7">
    <location>
        <begin position="12"/>
        <end position="32"/>
    </location>
</feature>
<keyword evidence="3 6" id="KW-0597">Phosphoprotein</keyword>
<dbReference type="Gene3D" id="6.10.340.10">
    <property type="match status" value="1"/>
</dbReference>
<dbReference type="SUPFAM" id="SSF52172">
    <property type="entry name" value="CheY-like"/>
    <property type="match status" value="1"/>
</dbReference>
<comment type="caution">
    <text evidence="10">The sequence shown here is derived from an EMBL/GenBank/DDBJ whole genome shotgun (WGS) entry which is preliminary data.</text>
</comment>
<protein>
    <recommendedName>
        <fullName evidence="2">histidine kinase</fullName>
        <ecNumber evidence="2">2.7.13.3</ecNumber>
    </recommendedName>
</protein>
<evidence type="ECO:0000256" key="4">
    <source>
        <dbReference type="ARBA" id="ARBA00022679"/>
    </source>
</evidence>
<dbReference type="Proteomes" id="UP000095392">
    <property type="component" value="Unassembled WGS sequence"/>
</dbReference>
<dbReference type="SUPFAM" id="SSF55874">
    <property type="entry name" value="ATPase domain of HSP90 chaperone/DNA topoisomerase II/histidine kinase"/>
    <property type="match status" value="1"/>
</dbReference>
<dbReference type="CDD" id="cd16922">
    <property type="entry name" value="HATPase_EvgS-ArcB-TorS-like"/>
    <property type="match status" value="1"/>
</dbReference>
<accession>A0AB36FRY3</accession>
<dbReference type="RefSeq" id="WP_069945661.1">
    <property type="nucleotide sequence ID" value="NZ_MIPW01000056.1"/>
</dbReference>
<feature type="domain" description="Histidine kinase" evidence="8">
    <location>
        <begin position="266"/>
        <end position="489"/>
    </location>
</feature>
<dbReference type="Gene3D" id="3.30.565.10">
    <property type="entry name" value="Histidine kinase-like ATPase, C-terminal domain"/>
    <property type="match status" value="1"/>
</dbReference>
<dbReference type="SMART" id="SM00388">
    <property type="entry name" value="HisKA"/>
    <property type="match status" value="1"/>
</dbReference>
<name>A0AB36FRY3_ALTMA</name>
<dbReference type="SMART" id="SM00387">
    <property type="entry name" value="HATPase_c"/>
    <property type="match status" value="1"/>
</dbReference>
<organism evidence="10 11">
    <name type="scientific">Alteromonas macleodii</name>
    <name type="common">Pseudoalteromonas macleodii</name>
    <dbReference type="NCBI Taxonomy" id="28108"/>
    <lineage>
        <taxon>Bacteria</taxon>
        <taxon>Pseudomonadati</taxon>
        <taxon>Pseudomonadota</taxon>
        <taxon>Gammaproteobacteria</taxon>
        <taxon>Alteromonadales</taxon>
        <taxon>Alteromonadaceae</taxon>
        <taxon>Alteromonas/Salinimonas group</taxon>
        <taxon>Alteromonas</taxon>
    </lineage>
</organism>
<dbReference type="InterPro" id="IPR001789">
    <property type="entry name" value="Sig_transdc_resp-reg_receiver"/>
</dbReference>
<keyword evidence="11" id="KW-1185">Reference proteome</keyword>
<dbReference type="PROSITE" id="PS50110">
    <property type="entry name" value="RESPONSE_REGULATORY"/>
    <property type="match status" value="1"/>
</dbReference>
<dbReference type="Gene3D" id="1.10.287.130">
    <property type="match status" value="1"/>
</dbReference>
<dbReference type="InterPro" id="IPR003594">
    <property type="entry name" value="HATPase_dom"/>
</dbReference>
<dbReference type="PRINTS" id="PR00344">
    <property type="entry name" value="BCTRLSENSOR"/>
</dbReference>
<dbReference type="CDD" id="cd17546">
    <property type="entry name" value="REC_hyHK_CKI1_RcsC-like"/>
    <property type="match status" value="1"/>
</dbReference>
<evidence type="ECO:0000256" key="2">
    <source>
        <dbReference type="ARBA" id="ARBA00012438"/>
    </source>
</evidence>
<dbReference type="InterPro" id="IPR036890">
    <property type="entry name" value="HATPase_C_sf"/>
</dbReference>
<dbReference type="PANTHER" id="PTHR43047">
    <property type="entry name" value="TWO-COMPONENT HISTIDINE PROTEIN KINASE"/>
    <property type="match status" value="1"/>
</dbReference>
<dbReference type="InterPro" id="IPR036097">
    <property type="entry name" value="HisK_dim/P_sf"/>
</dbReference>
<keyword evidence="5" id="KW-0418">Kinase</keyword>
<dbReference type="AlphaFoldDB" id="A0AB36FRY3"/>
<evidence type="ECO:0000256" key="6">
    <source>
        <dbReference type="PROSITE-ProRule" id="PRU00169"/>
    </source>
</evidence>
<keyword evidence="7" id="KW-0812">Transmembrane</keyword>
<keyword evidence="7" id="KW-0472">Membrane</keyword>
<dbReference type="Pfam" id="PF02518">
    <property type="entry name" value="HATPase_c"/>
    <property type="match status" value="1"/>
</dbReference>
<dbReference type="Pfam" id="PF00072">
    <property type="entry name" value="Response_reg"/>
    <property type="match status" value="1"/>
</dbReference>
<dbReference type="InterPro" id="IPR004358">
    <property type="entry name" value="Sig_transdc_His_kin-like_C"/>
</dbReference>
<dbReference type="FunFam" id="3.30.565.10:FF:000006">
    <property type="entry name" value="Sensor histidine kinase WalK"/>
    <property type="match status" value="1"/>
</dbReference>
<sequence length="647" mass="73273">MKIRLPAISLRRWMQILIVVTVSLYSLTQYYLNYRYIKQLNVEQVAQINAIVSADLQTMMQFPLYANDAIEIARIAEDLLTHEMIWAIEVRDKNDRIIERKERTVSSEDITLNKKVIEIYDEQIPLNVDATGLAATPEKELLGRVFLYFTNDSQVNNLNSDLQRQTLIFALVVLVGTLILASFITTSSRYVNLANVEMQKLIEGKYDITIKRSKVTEFNTLADKIEEVAGALATQVDSLKTSQLEAENKQREAEESADAKVKFMQIISHEIRSPVHVIVNLFSRIAEDIAKNNVKDVDQRLALVKESASELLTVVDEFLHAQALEDGHVQIKTSEQSVNATLQEICSRYKGKFKHKHIHYEFEPQSTSLDVNAMFDKGKVDRIVSNLVSNAFKYTQKGAVSVTWKAYDSPNPLLEIQVTDSGIGIADQDKDRVFEQFYQVRSPSIRRHSGRGIGLSFVKELTELLGGSIELESEPGRGSTFTVRLPLMITSTNPAIAEVNKHYLDSECNVLVIDDSESNCLVMMDMLEQFDITPEYATDPNTGLDIAKRRRFDVILVDFHMPDLDGLMLTQALRERKPNKDAVILCITADATQQTQDVLIESRCFDGVIIKPIEAKDLADRIEQAMYARDVSENVVYGQFKRSKSND</sequence>
<dbReference type="Gene3D" id="3.40.50.2300">
    <property type="match status" value="1"/>
</dbReference>
<dbReference type="CDD" id="cd00082">
    <property type="entry name" value="HisKA"/>
    <property type="match status" value="1"/>
</dbReference>
<evidence type="ECO:0000256" key="1">
    <source>
        <dbReference type="ARBA" id="ARBA00000085"/>
    </source>
</evidence>
<dbReference type="EMBL" id="MIPY01000049">
    <property type="protein sequence ID" value="OES25388.1"/>
    <property type="molecule type" value="Genomic_DNA"/>
</dbReference>
<dbReference type="SUPFAM" id="SSF47384">
    <property type="entry name" value="Homodimeric domain of signal transducing histidine kinase"/>
    <property type="match status" value="1"/>
</dbReference>
<evidence type="ECO:0000313" key="10">
    <source>
        <dbReference type="EMBL" id="OES25388.1"/>
    </source>
</evidence>
<proteinExistence type="predicted"/>
<evidence type="ECO:0000259" key="8">
    <source>
        <dbReference type="PROSITE" id="PS50109"/>
    </source>
</evidence>
<dbReference type="SMART" id="SM00448">
    <property type="entry name" value="REC"/>
    <property type="match status" value="1"/>
</dbReference>
<comment type="catalytic activity">
    <reaction evidence="1">
        <text>ATP + protein L-histidine = ADP + protein N-phospho-L-histidine.</text>
        <dbReference type="EC" id="2.7.13.3"/>
    </reaction>
</comment>
<dbReference type="GO" id="GO:0000155">
    <property type="term" value="F:phosphorelay sensor kinase activity"/>
    <property type="evidence" value="ECO:0007669"/>
    <property type="project" value="InterPro"/>
</dbReference>
<evidence type="ECO:0000256" key="7">
    <source>
        <dbReference type="SAM" id="Phobius"/>
    </source>
</evidence>
<keyword evidence="7" id="KW-1133">Transmembrane helix</keyword>
<feature type="transmembrane region" description="Helical" evidence="7">
    <location>
        <begin position="167"/>
        <end position="185"/>
    </location>
</feature>
<evidence type="ECO:0000256" key="3">
    <source>
        <dbReference type="ARBA" id="ARBA00022553"/>
    </source>
</evidence>